<feature type="transmembrane region" description="Helical" evidence="4">
    <location>
        <begin position="21"/>
        <end position="39"/>
    </location>
</feature>
<dbReference type="InterPro" id="IPR036890">
    <property type="entry name" value="HATPase_C_sf"/>
</dbReference>
<reference evidence="6 7" key="1">
    <citation type="submission" date="2024-09" db="EMBL/GenBank/DDBJ databases">
        <authorList>
            <person name="Sun Q."/>
            <person name="Mori K."/>
        </authorList>
    </citation>
    <scope>NUCLEOTIDE SEQUENCE [LARGE SCALE GENOMIC DNA]</scope>
    <source>
        <strain evidence="6 7">TBRC 3947</strain>
    </source>
</reference>
<comment type="caution">
    <text evidence="6">The sequence shown here is derived from an EMBL/GenBank/DDBJ whole genome shotgun (WGS) entry which is preliminary data.</text>
</comment>
<keyword evidence="4" id="KW-0812">Transmembrane</keyword>
<dbReference type="PANTHER" id="PTHR24421">
    <property type="entry name" value="NITRATE/NITRITE SENSOR PROTEIN NARX-RELATED"/>
    <property type="match status" value="1"/>
</dbReference>
<keyword evidence="1" id="KW-0808">Transferase</keyword>
<proteinExistence type="predicted"/>
<feature type="transmembrane region" description="Helical" evidence="4">
    <location>
        <begin position="99"/>
        <end position="116"/>
    </location>
</feature>
<organism evidence="6 7">
    <name type="scientific">Phytohabitans kaempferiae</name>
    <dbReference type="NCBI Taxonomy" id="1620943"/>
    <lineage>
        <taxon>Bacteria</taxon>
        <taxon>Bacillati</taxon>
        <taxon>Actinomycetota</taxon>
        <taxon>Actinomycetes</taxon>
        <taxon>Micromonosporales</taxon>
        <taxon>Micromonosporaceae</taxon>
    </lineage>
</organism>
<evidence type="ECO:0000313" key="7">
    <source>
        <dbReference type="Proteomes" id="UP001589867"/>
    </source>
</evidence>
<evidence type="ECO:0000313" key="6">
    <source>
        <dbReference type="EMBL" id="MFC0528606.1"/>
    </source>
</evidence>
<evidence type="ECO:0000256" key="1">
    <source>
        <dbReference type="ARBA" id="ARBA00022679"/>
    </source>
</evidence>
<dbReference type="SUPFAM" id="SSF55874">
    <property type="entry name" value="ATPase domain of HSP90 chaperone/DNA topoisomerase II/histidine kinase"/>
    <property type="match status" value="1"/>
</dbReference>
<evidence type="ECO:0000256" key="4">
    <source>
        <dbReference type="SAM" id="Phobius"/>
    </source>
</evidence>
<dbReference type="Proteomes" id="UP001589867">
    <property type="component" value="Unassembled WGS sequence"/>
</dbReference>
<evidence type="ECO:0000256" key="3">
    <source>
        <dbReference type="ARBA" id="ARBA00023012"/>
    </source>
</evidence>
<keyword evidence="2 6" id="KW-0418">Kinase</keyword>
<dbReference type="InterPro" id="IPR050482">
    <property type="entry name" value="Sensor_HK_TwoCompSys"/>
</dbReference>
<name>A0ABV6M1T8_9ACTN</name>
<dbReference type="Gene3D" id="3.30.565.10">
    <property type="entry name" value="Histidine kinase-like ATPase, C-terminal domain"/>
    <property type="match status" value="1"/>
</dbReference>
<dbReference type="CDD" id="cd16917">
    <property type="entry name" value="HATPase_UhpB-NarQ-NarX-like"/>
    <property type="match status" value="1"/>
</dbReference>
<accession>A0ABV6M1T8</accession>
<keyword evidence="4" id="KW-0472">Membrane</keyword>
<dbReference type="EMBL" id="JBHLUH010000017">
    <property type="protein sequence ID" value="MFC0528606.1"/>
    <property type="molecule type" value="Genomic_DNA"/>
</dbReference>
<gene>
    <name evidence="6" type="ORF">ACFFIA_13135</name>
</gene>
<feature type="transmembrane region" description="Helical" evidence="4">
    <location>
        <begin position="73"/>
        <end position="93"/>
    </location>
</feature>
<feature type="transmembrane region" description="Helical" evidence="4">
    <location>
        <begin position="45"/>
        <end position="66"/>
    </location>
</feature>
<dbReference type="RefSeq" id="WP_377250377.1">
    <property type="nucleotide sequence ID" value="NZ_JBHLUH010000017.1"/>
</dbReference>
<keyword evidence="4" id="KW-1133">Transmembrane helix</keyword>
<keyword evidence="3" id="KW-0902">Two-component regulatory system</keyword>
<evidence type="ECO:0000256" key="2">
    <source>
        <dbReference type="ARBA" id="ARBA00022777"/>
    </source>
</evidence>
<keyword evidence="7" id="KW-1185">Reference proteome</keyword>
<protein>
    <submittedName>
        <fullName evidence="6">Sensor histidine kinase</fullName>
    </submittedName>
</protein>
<dbReference type="Pfam" id="PF02518">
    <property type="entry name" value="HATPase_c"/>
    <property type="match status" value="1"/>
</dbReference>
<feature type="transmembrane region" description="Helical" evidence="4">
    <location>
        <begin position="123"/>
        <end position="140"/>
    </location>
</feature>
<feature type="domain" description="Histidine kinase/HSP90-like ATPase" evidence="5">
    <location>
        <begin position="288"/>
        <end position="371"/>
    </location>
</feature>
<evidence type="ECO:0000259" key="5">
    <source>
        <dbReference type="Pfam" id="PF02518"/>
    </source>
</evidence>
<dbReference type="GO" id="GO:0016301">
    <property type="term" value="F:kinase activity"/>
    <property type="evidence" value="ECO:0007669"/>
    <property type="project" value="UniProtKB-KW"/>
</dbReference>
<dbReference type="InterPro" id="IPR003594">
    <property type="entry name" value="HATPase_dom"/>
</dbReference>
<feature type="transmembrane region" description="Helical" evidence="4">
    <location>
        <begin position="146"/>
        <end position="167"/>
    </location>
</feature>
<sequence>MPGVGGESEALLSRYGRRLAAGVRVAIFGPVAVIGLLRATGEHAAPTAVVVAGVAVWSAYYVWWLLRRTGQWATAVDVAVLVLVCLSIFWTDAAAQSNVGWIRLLVSFACVAYQWYTPLPRGIAATGVLGGTLLTVVLVTQPASDVVNAAVGVLAFAALSRTAWTLVMRGARSADRLALDAERARKAQRVAAAVRADERELVNALHDTAATTLLMVGSGQVRSGDGWLVPRARRDLEMLRAYGEQAPAEADLVLLLREEADAVRQLPVRFAGPADLPVPYRVGRAVADAAREAMNNVLRHAGAEQIHLRLSGDPRRLRVEVADDGRGFEPDRVPATRRGLRDCVRGRLAAVGGTARVASRPGAGTTVSLEWRDE</sequence>